<accession>A0A1B0D0P9</accession>
<dbReference type="EMBL" id="AJVK01021575">
    <property type="status" value="NOT_ANNOTATED_CDS"/>
    <property type="molecule type" value="Genomic_DNA"/>
</dbReference>
<dbReference type="SUPFAM" id="SSF48264">
    <property type="entry name" value="Cytochrome P450"/>
    <property type="match status" value="1"/>
</dbReference>
<dbReference type="InterPro" id="IPR050196">
    <property type="entry name" value="Cytochrome_P450_Monoox"/>
</dbReference>
<evidence type="ECO:0000313" key="8">
    <source>
        <dbReference type="EnsemblMetazoa" id="PPAI000921-PA"/>
    </source>
</evidence>
<dbReference type="PANTHER" id="PTHR24291:SF187">
    <property type="entry name" value="CYTOCHROME P450 4AE1-RELATED"/>
    <property type="match status" value="1"/>
</dbReference>
<comment type="similarity">
    <text evidence="2">Belongs to the cytochrome P450 family.</text>
</comment>
<dbReference type="VEuPathDB" id="VectorBase:PPAI000921"/>
<evidence type="ECO:0000256" key="3">
    <source>
        <dbReference type="ARBA" id="ARBA00022617"/>
    </source>
</evidence>
<evidence type="ECO:0000256" key="7">
    <source>
        <dbReference type="ARBA" id="ARBA00023033"/>
    </source>
</evidence>
<sequence length="260" mass="29605">MFGGIVVASLVLILVINFLVERWKLLKFTTRFPGPKPHFIFGNAGEFVELKKDPAGIFKKLISFHDIYGKRCVLWGFFNEVGISFIDPNDIETILSGTKTMHKSVEYDFLEPWLGEGLLVSFGQKWVTRRKIITPTFHFTILEQFVTSFDEQTNILVQKLKPHANKGDFNIYPYTTLSALDIICKTSMGAEIHAQEHPETPYVQSVKAPKIRYAGDENDDSENFNEFQTSTTRSNNENDSPGRSYSQTSQWGVSENCTTK</sequence>
<dbReference type="InterPro" id="IPR036396">
    <property type="entry name" value="Cyt_P450_sf"/>
</dbReference>
<keyword evidence="6" id="KW-0408">Iron</keyword>
<dbReference type="Proteomes" id="UP000092462">
    <property type="component" value="Unassembled WGS sequence"/>
</dbReference>
<keyword evidence="3" id="KW-0349">Heme</keyword>
<proteinExistence type="inferred from homology"/>
<keyword evidence="4" id="KW-0479">Metal-binding</keyword>
<dbReference type="GO" id="GO:0016705">
    <property type="term" value="F:oxidoreductase activity, acting on paired donors, with incorporation or reduction of molecular oxygen"/>
    <property type="evidence" value="ECO:0007669"/>
    <property type="project" value="InterPro"/>
</dbReference>
<dbReference type="PANTHER" id="PTHR24291">
    <property type="entry name" value="CYTOCHROME P450 FAMILY 4"/>
    <property type="match status" value="1"/>
</dbReference>
<evidence type="ECO:0000256" key="2">
    <source>
        <dbReference type="ARBA" id="ARBA00010617"/>
    </source>
</evidence>
<keyword evidence="7" id="KW-0503">Monooxygenase</keyword>
<keyword evidence="9" id="KW-1185">Reference proteome</keyword>
<dbReference type="GO" id="GO:0020037">
    <property type="term" value="F:heme binding"/>
    <property type="evidence" value="ECO:0007669"/>
    <property type="project" value="InterPro"/>
</dbReference>
<name>A0A1B0D0P9_PHLPP</name>
<dbReference type="InterPro" id="IPR001128">
    <property type="entry name" value="Cyt_P450"/>
</dbReference>
<dbReference type="VEuPathDB" id="VectorBase:PPAPM1_008481"/>
<dbReference type="AlphaFoldDB" id="A0A1B0D0P9"/>
<protein>
    <submittedName>
        <fullName evidence="8">Uncharacterized protein</fullName>
    </submittedName>
</protein>
<dbReference type="EMBL" id="AJVK01021576">
    <property type="status" value="NOT_ANNOTATED_CDS"/>
    <property type="molecule type" value="Genomic_DNA"/>
</dbReference>
<comment type="cofactor">
    <cofactor evidence="1">
        <name>heme</name>
        <dbReference type="ChEBI" id="CHEBI:30413"/>
    </cofactor>
</comment>
<evidence type="ECO:0000313" key="9">
    <source>
        <dbReference type="Proteomes" id="UP000092462"/>
    </source>
</evidence>
<evidence type="ECO:0000256" key="4">
    <source>
        <dbReference type="ARBA" id="ARBA00022723"/>
    </source>
</evidence>
<dbReference type="Pfam" id="PF00067">
    <property type="entry name" value="p450"/>
    <property type="match status" value="1"/>
</dbReference>
<organism evidence="8 9">
    <name type="scientific">Phlebotomus papatasi</name>
    <name type="common">Sandfly</name>
    <dbReference type="NCBI Taxonomy" id="29031"/>
    <lineage>
        <taxon>Eukaryota</taxon>
        <taxon>Metazoa</taxon>
        <taxon>Ecdysozoa</taxon>
        <taxon>Arthropoda</taxon>
        <taxon>Hexapoda</taxon>
        <taxon>Insecta</taxon>
        <taxon>Pterygota</taxon>
        <taxon>Neoptera</taxon>
        <taxon>Endopterygota</taxon>
        <taxon>Diptera</taxon>
        <taxon>Nematocera</taxon>
        <taxon>Psychodoidea</taxon>
        <taxon>Psychodidae</taxon>
        <taxon>Phlebotomus</taxon>
        <taxon>Phlebotomus</taxon>
    </lineage>
</organism>
<dbReference type="GO" id="GO:0005506">
    <property type="term" value="F:iron ion binding"/>
    <property type="evidence" value="ECO:0007669"/>
    <property type="project" value="InterPro"/>
</dbReference>
<keyword evidence="5" id="KW-0560">Oxidoreductase</keyword>
<reference evidence="8" key="1">
    <citation type="submission" date="2022-08" db="UniProtKB">
        <authorList>
            <consortium name="EnsemblMetazoa"/>
        </authorList>
    </citation>
    <scope>IDENTIFICATION</scope>
    <source>
        <strain evidence="8">Israel</strain>
    </source>
</reference>
<evidence type="ECO:0000256" key="5">
    <source>
        <dbReference type="ARBA" id="ARBA00023002"/>
    </source>
</evidence>
<dbReference type="GO" id="GO:0004497">
    <property type="term" value="F:monooxygenase activity"/>
    <property type="evidence" value="ECO:0007669"/>
    <property type="project" value="UniProtKB-KW"/>
</dbReference>
<evidence type="ECO:0000256" key="1">
    <source>
        <dbReference type="ARBA" id="ARBA00001971"/>
    </source>
</evidence>
<dbReference type="EnsemblMetazoa" id="PPAI000921-RA">
    <property type="protein sequence ID" value="PPAI000921-PA"/>
    <property type="gene ID" value="PPAI000921"/>
</dbReference>
<evidence type="ECO:0000256" key="6">
    <source>
        <dbReference type="ARBA" id="ARBA00023004"/>
    </source>
</evidence>
<dbReference type="Gene3D" id="1.10.630.10">
    <property type="entry name" value="Cytochrome P450"/>
    <property type="match status" value="1"/>
</dbReference>